<evidence type="ECO:0000256" key="7">
    <source>
        <dbReference type="ARBA" id="ARBA00022840"/>
    </source>
</evidence>
<accession>A0A1L6MYS7</accession>
<comment type="similarity">
    <text evidence="3 10 13">Belongs to the IPP transferase family.</text>
</comment>
<dbReference type="InterPro" id="IPR039657">
    <property type="entry name" value="Dimethylallyltransferase"/>
</dbReference>
<evidence type="ECO:0000256" key="3">
    <source>
        <dbReference type="ARBA" id="ARBA00005842"/>
    </source>
</evidence>
<dbReference type="FunFam" id="1.10.20.140:FF:000001">
    <property type="entry name" value="tRNA dimethylallyltransferase"/>
    <property type="match status" value="1"/>
</dbReference>
<dbReference type="EC" id="2.5.1.75" evidence="10"/>
<comment type="cofactor">
    <cofactor evidence="1 10">
        <name>Mg(2+)</name>
        <dbReference type="ChEBI" id="CHEBI:18420"/>
    </cofactor>
</comment>
<organism evidence="14 15">
    <name type="scientific">Pajaroellobacter abortibovis</name>
    <dbReference type="NCBI Taxonomy" id="1882918"/>
    <lineage>
        <taxon>Bacteria</taxon>
        <taxon>Pseudomonadati</taxon>
        <taxon>Myxococcota</taxon>
        <taxon>Polyangia</taxon>
        <taxon>Polyangiales</taxon>
        <taxon>Polyangiaceae</taxon>
    </lineage>
</organism>
<feature type="binding site" evidence="10">
    <location>
        <begin position="25"/>
        <end position="32"/>
    </location>
    <ligand>
        <name>ATP</name>
        <dbReference type="ChEBI" id="CHEBI:30616"/>
    </ligand>
</feature>
<evidence type="ECO:0000256" key="11">
    <source>
        <dbReference type="RuleBase" id="RU003783"/>
    </source>
</evidence>
<evidence type="ECO:0000256" key="1">
    <source>
        <dbReference type="ARBA" id="ARBA00001946"/>
    </source>
</evidence>
<dbReference type="EMBL" id="CP016908">
    <property type="protein sequence ID" value="APS00656.1"/>
    <property type="molecule type" value="Genomic_DNA"/>
</dbReference>
<keyword evidence="4 10" id="KW-0808">Transferase</keyword>
<dbReference type="HAMAP" id="MF_00185">
    <property type="entry name" value="IPP_trans"/>
    <property type="match status" value="1"/>
</dbReference>
<reference evidence="14 15" key="1">
    <citation type="submission" date="2016-08" db="EMBL/GenBank/DDBJ databases">
        <title>Identification and validation of antigenic proteins from Pajaroellobacter abortibovis using de-novo genome sequence assembly and reverse vaccinology.</title>
        <authorList>
            <person name="Welly B.T."/>
            <person name="Miller M.R."/>
            <person name="Stott J.L."/>
            <person name="Blanchard M.T."/>
            <person name="Islas-Trejo A.D."/>
            <person name="O'Rourke S.M."/>
            <person name="Young A.E."/>
            <person name="Medrano J.F."/>
            <person name="Van Eenennaam A.L."/>
        </authorList>
    </citation>
    <scope>NUCLEOTIDE SEQUENCE [LARGE SCALE GENOMIC DNA]</scope>
    <source>
        <strain evidence="14 15">BTF92-0548A/99-0131</strain>
    </source>
</reference>
<feature type="binding site" evidence="10">
    <location>
        <begin position="27"/>
        <end position="32"/>
    </location>
    <ligand>
        <name>substrate</name>
    </ligand>
</feature>
<dbReference type="OrthoDB" id="9776390at2"/>
<dbReference type="PANTHER" id="PTHR11088:SF60">
    <property type="entry name" value="TRNA DIMETHYLALLYLTRANSFERASE"/>
    <property type="match status" value="1"/>
</dbReference>
<protein>
    <recommendedName>
        <fullName evidence="10">tRNA dimethylallyltransferase</fullName>
        <ecNumber evidence="10">2.5.1.75</ecNumber>
    </recommendedName>
    <alternativeName>
        <fullName evidence="10">Dimethylallyl diphosphate:tRNA dimethylallyltransferase</fullName>
        <shortName evidence="10">DMAPP:tRNA dimethylallyltransferase</shortName>
        <shortName evidence="10">DMATase</shortName>
    </alternativeName>
    <alternativeName>
        <fullName evidence="10">Isopentenyl-diphosphate:tRNA isopentenyltransferase</fullName>
        <shortName evidence="10">IPP transferase</shortName>
        <shortName evidence="10">IPPT</shortName>
        <shortName evidence="10">IPTase</shortName>
    </alternativeName>
</protein>
<evidence type="ECO:0000256" key="13">
    <source>
        <dbReference type="RuleBase" id="RU003785"/>
    </source>
</evidence>
<sequence>MERWTVDTARRCVEEHPEDLLAIVGPTASGKTAFAMELAEQVNGEIVGADSVQVYREFDKGSGKPTRDDRTRIPHHLVDFLSPHDPWDVALFASRASAAIEEIRLRGRYPILCGGTFLWVKALLYGLAESPPADLQVRAALEELVEAEGRAALHQRLSEVDPLMAARLHPHDVMRVSRALEVYMLTGRPLSLFHSGHGFQKQRYSFRLLAYSLSLEELTVRIQARVHQWLAEGWIDEVRMLLQNGYELTRPMRSVGYKQICSYLKGELNGEELELSIVRATRIFARRQRTWLRSAEVTWLFHERFP</sequence>
<dbReference type="GO" id="GO:0006400">
    <property type="term" value="P:tRNA modification"/>
    <property type="evidence" value="ECO:0007669"/>
    <property type="project" value="TreeGrafter"/>
</dbReference>
<evidence type="ECO:0000256" key="9">
    <source>
        <dbReference type="ARBA" id="ARBA00049563"/>
    </source>
</evidence>
<keyword evidence="7 10" id="KW-0067">ATP-binding</keyword>
<proteinExistence type="inferred from homology"/>
<dbReference type="GO" id="GO:0005524">
    <property type="term" value="F:ATP binding"/>
    <property type="evidence" value="ECO:0007669"/>
    <property type="project" value="UniProtKB-UniRule"/>
</dbReference>
<dbReference type="RefSeq" id="WP_075277325.1">
    <property type="nucleotide sequence ID" value="NZ_CP016908.1"/>
</dbReference>
<comment type="subunit">
    <text evidence="10">Monomer.</text>
</comment>
<keyword evidence="6 10" id="KW-0547">Nucleotide-binding</keyword>
<feature type="region of interest" description="Interaction with substrate tRNA" evidence="10">
    <location>
        <begin position="50"/>
        <end position="53"/>
    </location>
</feature>
<dbReference type="NCBIfam" id="TIGR00174">
    <property type="entry name" value="miaA"/>
    <property type="match status" value="1"/>
</dbReference>
<dbReference type="AlphaFoldDB" id="A0A1L6MYS7"/>
<dbReference type="SUPFAM" id="SSF52540">
    <property type="entry name" value="P-loop containing nucleoside triphosphate hydrolases"/>
    <property type="match status" value="1"/>
</dbReference>
<dbReference type="PANTHER" id="PTHR11088">
    <property type="entry name" value="TRNA DIMETHYLALLYLTRANSFERASE"/>
    <property type="match status" value="1"/>
</dbReference>
<dbReference type="Pfam" id="PF01715">
    <property type="entry name" value="IPPT"/>
    <property type="match status" value="1"/>
</dbReference>
<evidence type="ECO:0000256" key="8">
    <source>
        <dbReference type="ARBA" id="ARBA00022842"/>
    </source>
</evidence>
<comment type="catalytic activity">
    <reaction evidence="9 10 11">
        <text>adenosine(37) in tRNA + dimethylallyl diphosphate = N(6)-dimethylallyladenosine(37) in tRNA + diphosphate</text>
        <dbReference type="Rhea" id="RHEA:26482"/>
        <dbReference type="Rhea" id="RHEA-COMP:10162"/>
        <dbReference type="Rhea" id="RHEA-COMP:10375"/>
        <dbReference type="ChEBI" id="CHEBI:33019"/>
        <dbReference type="ChEBI" id="CHEBI:57623"/>
        <dbReference type="ChEBI" id="CHEBI:74411"/>
        <dbReference type="ChEBI" id="CHEBI:74415"/>
        <dbReference type="EC" id="2.5.1.75"/>
    </reaction>
</comment>
<comment type="function">
    <text evidence="2 10 12">Catalyzes the transfer of a dimethylallyl group onto the adenine at position 37 in tRNAs that read codons beginning with uridine, leading to the formation of N6-(dimethylallyl)adenosine (i(6)A).</text>
</comment>
<dbReference type="Proteomes" id="UP000185544">
    <property type="component" value="Chromosome"/>
</dbReference>
<dbReference type="InterPro" id="IPR027417">
    <property type="entry name" value="P-loop_NTPase"/>
</dbReference>
<dbReference type="Gene3D" id="1.10.20.140">
    <property type="match status" value="1"/>
</dbReference>
<evidence type="ECO:0000256" key="12">
    <source>
        <dbReference type="RuleBase" id="RU003784"/>
    </source>
</evidence>
<evidence type="ECO:0000256" key="6">
    <source>
        <dbReference type="ARBA" id="ARBA00022741"/>
    </source>
</evidence>
<name>A0A1L6MYS7_9BACT</name>
<comment type="caution">
    <text evidence="10">Lacks conserved residue(s) required for the propagation of feature annotation.</text>
</comment>
<dbReference type="GO" id="GO:0052381">
    <property type="term" value="F:tRNA dimethylallyltransferase activity"/>
    <property type="evidence" value="ECO:0007669"/>
    <property type="project" value="UniProtKB-UniRule"/>
</dbReference>
<evidence type="ECO:0000256" key="5">
    <source>
        <dbReference type="ARBA" id="ARBA00022694"/>
    </source>
</evidence>
<dbReference type="STRING" id="1882918.BCY86_08205"/>
<evidence type="ECO:0000256" key="4">
    <source>
        <dbReference type="ARBA" id="ARBA00022679"/>
    </source>
</evidence>
<dbReference type="InterPro" id="IPR018022">
    <property type="entry name" value="IPT"/>
</dbReference>
<feature type="site" description="Interaction with substrate tRNA" evidence="10">
    <location>
        <position position="116"/>
    </location>
</feature>
<keyword evidence="5 10" id="KW-0819">tRNA processing</keyword>
<keyword evidence="8 10" id="KW-0460">Magnesium</keyword>
<evidence type="ECO:0000313" key="15">
    <source>
        <dbReference type="Proteomes" id="UP000185544"/>
    </source>
</evidence>
<evidence type="ECO:0000256" key="2">
    <source>
        <dbReference type="ARBA" id="ARBA00003213"/>
    </source>
</evidence>
<evidence type="ECO:0000256" key="10">
    <source>
        <dbReference type="HAMAP-Rule" id="MF_00185"/>
    </source>
</evidence>
<feature type="site" description="Interaction with substrate tRNA" evidence="10">
    <location>
        <position position="138"/>
    </location>
</feature>
<keyword evidence="15" id="KW-1185">Reference proteome</keyword>
<gene>
    <name evidence="10" type="primary">miaA</name>
    <name evidence="14" type="ORF">BCY86_08205</name>
</gene>
<dbReference type="KEGG" id="pabo:BCY86_08205"/>
<evidence type="ECO:0000313" key="14">
    <source>
        <dbReference type="EMBL" id="APS00656.1"/>
    </source>
</evidence>
<dbReference type="Gene3D" id="3.40.50.300">
    <property type="entry name" value="P-loop containing nucleotide triphosphate hydrolases"/>
    <property type="match status" value="1"/>
</dbReference>